<name>A0A9X6KID7_BACTU</name>
<proteinExistence type="predicted"/>
<dbReference type="EMBL" id="NFEN01000251">
    <property type="protein sequence ID" value="OUA13305.1"/>
    <property type="molecule type" value="Genomic_DNA"/>
</dbReference>
<comment type="caution">
    <text evidence="1">The sequence shown here is derived from an EMBL/GenBank/DDBJ whole genome shotgun (WGS) entry which is preliminary data.</text>
</comment>
<organism evidence="1 2">
    <name type="scientific">Bacillus thuringiensis</name>
    <dbReference type="NCBI Taxonomy" id="1428"/>
    <lineage>
        <taxon>Bacteria</taxon>
        <taxon>Bacillati</taxon>
        <taxon>Bacillota</taxon>
        <taxon>Bacilli</taxon>
        <taxon>Bacillales</taxon>
        <taxon>Bacillaceae</taxon>
        <taxon>Bacillus</taxon>
        <taxon>Bacillus cereus group</taxon>
    </lineage>
</organism>
<dbReference type="Proteomes" id="UP000195077">
    <property type="component" value="Unassembled WGS sequence"/>
</dbReference>
<reference evidence="1 2" key="1">
    <citation type="submission" date="2016-10" db="EMBL/GenBank/DDBJ databases">
        <title>Comparative genomics of Bacillus thuringiensis reveals a path to pathogens against multiple invertebrate hosts.</title>
        <authorList>
            <person name="Zheng J."/>
            <person name="Gao Q."/>
            <person name="Liu H."/>
            <person name="Peng D."/>
            <person name="Ruan L."/>
            <person name="Sun M."/>
        </authorList>
    </citation>
    <scope>NUCLEOTIDE SEQUENCE [LARGE SCALE GENOMIC DNA]</scope>
    <source>
        <strain evidence="1">I13</strain>
    </source>
</reference>
<evidence type="ECO:0000313" key="2">
    <source>
        <dbReference type="Proteomes" id="UP000195077"/>
    </source>
</evidence>
<gene>
    <name evidence="1" type="ORF">BK775_36855</name>
</gene>
<evidence type="ECO:0000313" key="1">
    <source>
        <dbReference type="EMBL" id="OUA13305.1"/>
    </source>
</evidence>
<dbReference type="AlphaFoldDB" id="A0A9X6KID7"/>
<protein>
    <submittedName>
        <fullName evidence="1">Uncharacterized protein</fullName>
    </submittedName>
</protein>
<sequence>MESSRNQYGFPIMNNEIFYVFRVFALKQKELVVISTSSFCFSYCIRKKPFKYSRNNNELFISRLPIKSLYFNRFH</sequence>
<accession>A0A9X6KID7</accession>